<dbReference type="OrthoDB" id="517582at2"/>
<gene>
    <name evidence="2" type="ORF">DSM106972_048190</name>
</gene>
<organism evidence="2 3">
    <name type="scientific">Dulcicalothrix desertica PCC 7102</name>
    <dbReference type="NCBI Taxonomy" id="232991"/>
    <lineage>
        <taxon>Bacteria</taxon>
        <taxon>Bacillati</taxon>
        <taxon>Cyanobacteriota</taxon>
        <taxon>Cyanophyceae</taxon>
        <taxon>Nostocales</taxon>
        <taxon>Calotrichaceae</taxon>
        <taxon>Dulcicalothrix</taxon>
    </lineage>
</organism>
<accession>A0A3S1D5J2</accession>
<dbReference type="RefSeq" id="WP_127083178.1">
    <property type="nucleotide sequence ID" value="NZ_RSCL01000012.1"/>
</dbReference>
<reference evidence="2" key="1">
    <citation type="submission" date="2018-12" db="EMBL/GenBank/DDBJ databases">
        <authorList>
            <person name="Will S."/>
            <person name="Neumann-Schaal M."/>
            <person name="Henke P."/>
        </authorList>
    </citation>
    <scope>NUCLEOTIDE SEQUENCE</scope>
    <source>
        <strain evidence="2">PCC 7102</strain>
    </source>
</reference>
<comment type="caution">
    <text evidence="2">The sequence shown here is derived from an EMBL/GenBank/DDBJ whole genome shotgun (WGS) entry which is preliminary data.</text>
</comment>
<protein>
    <submittedName>
        <fullName evidence="2">Uncharacterized protein</fullName>
    </submittedName>
</protein>
<reference evidence="2" key="2">
    <citation type="journal article" date="2019" name="Genome Biol. Evol.">
        <title>Day and night: Metabolic profiles and evolutionary relationships of six axenic non-marine cyanobacteria.</title>
        <authorList>
            <person name="Will S.E."/>
            <person name="Henke P."/>
            <person name="Boedeker C."/>
            <person name="Huang S."/>
            <person name="Brinkmann H."/>
            <person name="Rohde M."/>
            <person name="Jarek M."/>
            <person name="Friedl T."/>
            <person name="Seufert S."/>
            <person name="Schumacher M."/>
            <person name="Overmann J."/>
            <person name="Neumann-Schaal M."/>
            <person name="Petersen J."/>
        </authorList>
    </citation>
    <scope>NUCLEOTIDE SEQUENCE [LARGE SCALE GENOMIC DNA]</scope>
    <source>
        <strain evidence="2">PCC 7102</strain>
    </source>
</reference>
<dbReference type="Proteomes" id="UP000271624">
    <property type="component" value="Unassembled WGS sequence"/>
</dbReference>
<evidence type="ECO:0000313" key="2">
    <source>
        <dbReference type="EMBL" id="RUT03905.1"/>
    </source>
</evidence>
<name>A0A3S1D5J2_9CYAN</name>
<dbReference type="AlphaFoldDB" id="A0A3S1D5J2"/>
<feature type="region of interest" description="Disordered" evidence="1">
    <location>
        <begin position="1"/>
        <end position="41"/>
    </location>
</feature>
<evidence type="ECO:0000313" key="3">
    <source>
        <dbReference type="Proteomes" id="UP000271624"/>
    </source>
</evidence>
<evidence type="ECO:0000256" key="1">
    <source>
        <dbReference type="SAM" id="MobiDB-lite"/>
    </source>
</evidence>
<dbReference type="EMBL" id="RSCL01000012">
    <property type="protein sequence ID" value="RUT03905.1"/>
    <property type="molecule type" value="Genomic_DNA"/>
</dbReference>
<sequence>MLSIPHQKKSNTIANKDLIENPTEPYLSSTIPQKESPKKASPQLSMIWVKKFDGTRDCLVAKWVTSIL</sequence>
<keyword evidence="3" id="KW-1185">Reference proteome</keyword>
<proteinExistence type="predicted"/>